<evidence type="ECO:0000313" key="3">
    <source>
        <dbReference type="Proteomes" id="UP000094527"/>
    </source>
</evidence>
<reference evidence="2 3" key="1">
    <citation type="journal article" date="2016" name="Genome Biol. Evol.">
        <title>Gene Family Evolution Reflects Adaptation to Soil Environmental Stressors in the Genome of the Collembolan Orchesella cincta.</title>
        <authorList>
            <person name="Faddeeva-Vakhrusheva A."/>
            <person name="Derks M.F."/>
            <person name="Anvar S.Y."/>
            <person name="Agamennone V."/>
            <person name="Suring W."/>
            <person name="Smit S."/>
            <person name="van Straalen N.M."/>
            <person name="Roelofs D."/>
        </authorList>
    </citation>
    <scope>NUCLEOTIDE SEQUENCE [LARGE SCALE GENOMIC DNA]</scope>
    <source>
        <tissue evidence="2">Mixed pool</tissue>
    </source>
</reference>
<name>A0A1D2M8T3_ORCCI</name>
<organism evidence="2 3">
    <name type="scientific">Orchesella cincta</name>
    <name type="common">Springtail</name>
    <name type="synonym">Podura cincta</name>
    <dbReference type="NCBI Taxonomy" id="48709"/>
    <lineage>
        <taxon>Eukaryota</taxon>
        <taxon>Metazoa</taxon>
        <taxon>Ecdysozoa</taxon>
        <taxon>Arthropoda</taxon>
        <taxon>Hexapoda</taxon>
        <taxon>Collembola</taxon>
        <taxon>Entomobryomorpha</taxon>
        <taxon>Entomobryoidea</taxon>
        <taxon>Orchesellidae</taxon>
        <taxon>Orchesellinae</taxon>
        <taxon>Orchesella</taxon>
    </lineage>
</organism>
<comment type="caution">
    <text evidence="2">The sequence shown here is derived from an EMBL/GenBank/DDBJ whole genome shotgun (WGS) entry which is preliminary data.</text>
</comment>
<protein>
    <submittedName>
        <fullName evidence="2">Uncharacterized protein</fullName>
    </submittedName>
</protein>
<evidence type="ECO:0000256" key="1">
    <source>
        <dbReference type="SAM" id="MobiDB-lite"/>
    </source>
</evidence>
<dbReference type="AlphaFoldDB" id="A0A1D2M8T3"/>
<dbReference type="EMBL" id="LJIJ01002707">
    <property type="protein sequence ID" value="ODM89349.1"/>
    <property type="molecule type" value="Genomic_DNA"/>
</dbReference>
<evidence type="ECO:0000313" key="2">
    <source>
        <dbReference type="EMBL" id="ODM89349.1"/>
    </source>
</evidence>
<gene>
    <name evidence="2" type="ORF">Ocin01_17330</name>
</gene>
<sequence>EIPSGYHALAWSRGLYLGEVRVLGDGCQPSNWAVKGYGQYGRAEKGRKSCKAGAQGHKYNCCPGKSGGKGRGSKKKKTRGGGGAGGGFVNYNQFRQAVTSSCYPALPQVRNNTGTSTTTPDSKEKYLRSRNLLWL</sequence>
<dbReference type="Proteomes" id="UP000094527">
    <property type="component" value="Unassembled WGS sequence"/>
</dbReference>
<proteinExistence type="predicted"/>
<keyword evidence="3" id="KW-1185">Reference proteome</keyword>
<feature type="non-terminal residue" evidence="2">
    <location>
        <position position="1"/>
    </location>
</feature>
<feature type="region of interest" description="Disordered" evidence="1">
    <location>
        <begin position="63"/>
        <end position="86"/>
    </location>
</feature>
<accession>A0A1D2M8T3</accession>